<dbReference type="InterPro" id="IPR020835">
    <property type="entry name" value="Catalase_sf"/>
</dbReference>
<dbReference type="EMBL" id="JAOSHN010000002">
    <property type="protein sequence ID" value="MCU7377830.1"/>
    <property type="molecule type" value="Genomic_DNA"/>
</dbReference>
<organism evidence="4 5">
    <name type="scientific">Hominibacterium faecale</name>
    <dbReference type="NCBI Taxonomy" id="2839743"/>
    <lineage>
        <taxon>Bacteria</taxon>
        <taxon>Bacillati</taxon>
        <taxon>Bacillota</taxon>
        <taxon>Clostridia</taxon>
        <taxon>Peptostreptococcales</taxon>
        <taxon>Anaerovoracaceae</taxon>
        <taxon>Hominibacterium</taxon>
    </lineage>
</organism>
<dbReference type="GO" id="GO:0005737">
    <property type="term" value="C:cytoplasm"/>
    <property type="evidence" value="ECO:0007669"/>
    <property type="project" value="TreeGrafter"/>
</dbReference>
<dbReference type="AlphaFoldDB" id="A0A9J6QV65"/>
<comment type="caution">
    <text evidence="4">The sequence shown here is derived from an EMBL/GenBank/DDBJ whole genome shotgun (WGS) entry which is preliminary data.</text>
</comment>
<dbReference type="EC" id="1.11.1.6" evidence="2"/>
<dbReference type="GO" id="GO:0042744">
    <property type="term" value="P:hydrogen peroxide catabolic process"/>
    <property type="evidence" value="ECO:0007669"/>
    <property type="project" value="TreeGrafter"/>
</dbReference>
<dbReference type="GO" id="GO:0042542">
    <property type="term" value="P:response to hydrogen peroxide"/>
    <property type="evidence" value="ECO:0007669"/>
    <property type="project" value="TreeGrafter"/>
</dbReference>
<protein>
    <recommendedName>
        <fullName evidence="2">catalase</fullName>
        <ecNumber evidence="2">1.11.1.6</ecNumber>
    </recommendedName>
</protein>
<evidence type="ECO:0000313" key="5">
    <source>
        <dbReference type="Proteomes" id="UP001065549"/>
    </source>
</evidence>
<gene>
    <name evidence="4" type="ORF">OBO34_05610</name>
</gene>
<sequence>MTDFLLGREYPLDVPEITAKPSAGIESAQGTFSLLEKISELNSKTTRPRLIHQKGVAACGRFSPYMSLADYTQAAFLQDPEKETPVIVRFSRAMGELGASDSLRDMRGMAVRFDTDDGDYDLICGSTPIYYINDPSKFPSMIRKLSPTQMECGEEVDFWGFFAENPEAINLIMWLYSNRGTIKSYRYMEGYSVNTYQWINGDGEKLYVRYRWNPLCEEEDNEKRMGISAQEAEFLAGFSPDCCLRDLALAIEERNFPVYELEIQMMNDSEVCNCDFDFLSTTLFWPEDIYPYTKIGKMVLDRLLPKEKYENLCFAPSTLVSGIAFGNERFLEIMDYAHKDGGRQRGGVK</sequence>
<evidence type="ECO:0000256" key="1">
    <source>
        <dbReference type="ARBA" id="ARBA00001971"/>
    </source>
</evidence>
<evidence type="ECO:0000256" key="2">
    <source>
        <dbReference type="ARBA" id="ARBA00012314"/>
    </source>
</evidence>
<dbReference type="Proteomes" id="UP001065549">
    <property type="component" value="Unassembled WGS sequence"/>
</dbReference>
<evidence type="ECO:0000259" key="3">
    <source>
        <dbReference type="SMART" id="SM01060"/>
    </source>
</evidence>
<dbReference type="SUPFAM" id="SSF56634">
    <property type="entry name" value="Heme-dependent catalase-like"/>
    <property type="match status" value="1"/>
</dbReference>
<dbReference type="PANTHER" id="PTHR11465:SF23">
    <property type="entry name" value="CATALASE-2"/>
    <property type="match status" value="1"/>
</dbReference>
<dbReference type="InterPro" id="IPR018028">
    <property type="entry name" value="Catalase"/>
</dbReference>
<dbReference type="GO" id="GO:0020037">
    <property type="term" value="F:heme binding"/>
    <property type="evidence" value="ECO:0007669"/>
    <property type="project" value="InterPro"/>
</dbReference>
<reference evidence="4" key="1">
    <citation type="submission" date="2022-09" db="EMBL/GenBank/DDBJ databases">
        <title>Culturomic study of gut microbiota in children with autism spectrum disorder.</title>
        <authorList>
            <person name="Efimov B.A."/>
            <person name="Chaplin A.V."/>
            <person name="Sokolova S.R."/>
            <person name="Pikina A.P."/>
            <person name="Korzhanova M."/>
            <person name="Belova V."/>
            <person name="Korostin D."/>
        </authorList>
    </citation>
    <scope>NUCLEOTIDE SEQUENCE</scope>
    <source>
        <strain evidence="4">ASD5510</strain>
    </source>
</reference>
<dbReference type="PANTHER" id="PTHR11465">
    <property type="entry name" value="CATALASE"/>
    <property type="match status" value="1"/>
</dbReference>
<comment type="cofactor">
    <cofactor evidence="1">
        <name>heme</name>
        <dbReference type="ChEBI" id="CHEBI:30413"/>
    </cofactor>
</comment>
<proteinExistence type="predicted"/>
<feature type="domain" description="Catalase core" evidence="3">
    <location>
        <begin position="18"/>
        <end position="349"/>
    </location>
</feature>
<dbReference type="RefSeq" id="WP_227755203.1">
    <property type="nucleotide sequence ID" value="NZ_JAOSHN010000002.1"/>
</dbReference>
<keyword evidence="5" id="KW-1185">Reference proteome</keyword>
<accession>A0A9J6QV65</accession>
<dbReference type="GO" id="GO:0004096">
    <property type="term" value="F:catalase activity"/>
    <property type="evidence" value="ECO:0007669"/>
    <property type="project" value="UniProtKB-EC"/>
</dbReference>
<dbReference type="InterPro" id="IPR011614">
    <property type="entry name" value="Catalase_core"/>
</dbReference>
<dbReference type="Gene3D" id="2.40.180.10">
    <property type="entry name" value="Catalase core domain"/>
    <property type="match status" value="1"/>
</dbReference>
<dbReference type="PRINTS" id="PR00067">
    <property type="entry name" value="CATALASE"/>
</dbReference>
<dbReference type="SMART" id="SM01060">
    <property type="entry name" value="Catalase"/>
    <property type="match status" value="1"/>
</dbReference>
<name>A0A9J6QV65_9FIRM</name>
<dbReference type="Pfam" id="PF00199">
    <property type="entry name" value="Catalase"/>
    <property type="match status" value="1"/>
</dbReference>
<evidence type="ECO:0000313" key="4">
    <source>
        <dbReference type="EMBL" id="MCU7377830.1"/>
    </source>
</evidence>
<dbReference type="PROSITE" id="PS51402">
    <property type="entry name" value="CATALASE_3"/>
    <property type="match status" value="1"/>
</dbReference>